<dbReference type="InterPro" id="IPR019734">
    <property type="entry name" value="TPR_rpt"/>
</dbReference>
<evidence type="ECO:0000313" key="1">
    <source>
        <dbReference type="EMBL" id="CAD1834235.1"/>
    </source>
</evidence>
<dbReference type="EMBL" id="LR862152">
    <property type="protein sequence ID" value="CAD1834235.1"/>
    <property type="molecule type" value="Genomic_DNA"/>
</dbReference>
<dbReference type="PANTHER" id="PTHR46284:SF5">
    <property type="entry name" value="PROTEIN KINESIN LIGHT CHAIN-RELATED 3"/>
    <property type="match status" value="1"/>
</dbReference>
<name>A0A6V7PU08_ANACO</name>
<reference evidence="1" key="1">
    <citation type="submission" date="2020-07" db="EMBL/GenBank/DDBJ databases">
        <authorList>
            <person name="Lin J."/>
        </authorList>
    </citation>
    <scope>NUCLEOTIDE SEQUENCE</scope>
</reference>
<dbReference type="Pfam" id="PF13424">
    <property type="entry name" value="TPR_12"/>
    <property type="match status" value="1"/>
</dbReference>
<sequence length="157" mass="17778">MQMKPETILWKLGSVTPTSALFSSSKRGMRCLRENTLISPRTRHDHSLAKFSGYMQLGDIFAILGQIDCSLECYVKGLEVQKKALGQNDPRVGETCRYLAEAYLQAVQFEEAERLCKMALDIHKQKGDLASSRKPQIDGLWLLYATRKEITRPHSST</sequence>
<accession>A0A6V7PU08</accession>
<protein>
    <submittedName>
        <fullName evidence="1">Uncharacterized protein</fullName>
    </submittedName>
</protein>
<dbReference type="SUPFAM" id="SSF48452">
    <property type="entry name" value="TPR-like"/>
    <property type="match status" value="1"/>
</dbReference>
<dbReference type="PANTHER" id="PTHR46284">
    <property type="entry name" value="PROTEIN KINESIN LIGHT CHAIN-RELATED 3"/>
    <property type="match status" value="1"/>
</dbReference>
<organism evidence="1">
    <name type="scientific">Ananas comosus var. bracteatus</name>
    <name type="common">red pineapple</name>
    <dbReference type="NCBI Taxonomy" id="296719"/>
    <lineage>
        <taxon>Eukaryota</taxon>
        <taxon>Viridiplantae</taxon>
        <taxon>Streptophyta</taxon>
        <taxon>Embryophyta</taxon>
        <taxon>Tracheophyta</taxon>
        <taxon>Spermatophyta</taxon>
        <taxon>Magnoliopsida</taxon>
        <taxon>Liliopsida</taxon>
        <taxon>Poales</taxon>
        <taxon>Bromeliaceae</taxon>
        <taxon>Bromelioideae</taxon>
        <taxon>Ananas</taxon>
    </lineage>
</organism>
<gene>
    <name evidence="1" type="ORF">CB5_LOCUS17446</name>
</gene>
<dbReference type="InterPro" id="IPR011990">
    <property type="entry name" value="TPR-like_helical_dom_sf"/>
</dbReference>
<dbReference type="SMART" id="SM00028">
    <property type="entry name" value="TPR"/>
    <property type="match status" value="2"/>
</dbReference>
<proteinExistence type="predicted"/>
<dbReference type="AlphaFoldDB" id="A0A6V7PU08"/>
<dbReference type="Gene3D" id="1.25.40.10">
    <property type="entry name" value="Tetratricopeptide repeat domain"/>
    <property type="match status" value="1"/>
</dbReference>